<organism evidence="2 3">
    <name type="scientific">Candidatus Marimicrobium litorale</name>
    <dbReference type="NCBI Taxonomy" id="2518991"/>
    <lineage>
        <taxon>Bacteria</taxon>
        <taxon>Pseudomonadati</taxon>
        <taxon>Pseudomonadota</taxon>
        <taxon>Gammaproteobacteria</taxon>
        <taxon>Cellvibrionales</taxon>
        <taxon>Halieaceae</taxon>
        <taxon>Marimicrobium</taxon>
    </lineage>
</organism>
<dbReference type="RefSeq" id="WP_279247589.1">
    <property type="nucleotide sequence ID" value="NZ_SHNO01000001.1"/>
</dbReference>
<sequence>MADLNVFVVRNQLGHYWGKKKHWVDGTDPRRVLHSSHEDEAINTLFELSSKDIELRGEVLAAAINDRGEPVVQPSDTLLPDESGEDTASGEEGVTRETPAEEAAASAADA</sequence>
<name>A0ABT3T2T5_9GAMM</name>
<feature type="region of interest" description="Disordered" evidence="1">
    <location>
        <begin position="67"/>
        <end position="110"/>
    </location>
</feature>
<protein>
    <recommendedName>
        <fullName evidence="4">DUF2188 domain-containing protein</fullName>
    </recommendedName>
</protein>
<feature type="compositionally biased region" description="Low complexity" evidence="1">
    <location>
        <begin position="101"/>
        <end position="110"/>
    </location>
</feature>
<dbReference type="Proteomes" id="UP001143304">
    <property type="component" value="Unassembled WGS sequence"/>
</dbReference>
<reference evidence="2" key="1">
    <citation type="submission" date="2019-02" db="EMBL/GenBank/DDBJ databases">
        <authorList>
            <person name="Li S.-H."/>
        </authorList>
    </citation>
    <scope>NUCLEOTIDE SEQUENCE</scope>
    <source>
        <strain evidence="2">IMCC11814</strain>
    </source>
</reference>
<evidence type="ECO:0000313" key="3">
    <source>
        <dbReference type="Proteomes" id="UP001143304"/>
    </source>
</evidence>
<accession>A0ABT3T2T5</accession>
<keyword evidence="3" id="KW-1185">Reference proteome</keyword>
<comment type="caution">
    <text evidence="2">The sequence shown here is derived from an EMBL/GenBank/DDBJ whole genome shotgun (WGS) entry which is preliminary data.</text>
</comment>
<evidence type="ECO:0000313" key="2">
    <source>
        <dbReference type="EMBL" id="MCX2975827.1"/>
    </source>
</evidence>
<dbReference type="EMBL" id="SHNO01000001">
    <property type="protein sequence ID" value="MCX2975827.1"/>
    <property type="molecule type" value="Genomic_DNA"/>
</dbReference>
<evidence type="ECO:0000256" key="1">
    <source>
        <dbReference type="SAM" id="MobiDB-lite"/>
    </source>
</evidence>
<proteinExistence type="predicted"/>
<gene>
    <name evidence="2" type="ORF">EYC82_00475</name>
</gene>
<evidence type="ECO:0008006" key="4">
    <source>
        <dbReference type="Google" id="ProtNLM"/>
    </source>
</evidence>